<dbReference type="AlphaFoldDB" id="A0AA44U9X4"/>
<dbReference type="SUPFAM" id="SSF53955">
    <property type="entry name" value="Lysozyme-like"/>
    <property type="match status" value="1"/>
</dbReference>
<comment type="caution">
    <text evidence="1">The sequence shown here is derived from an EMBL/GenBank/DDBJ whole genome shotgun (WGS) entry which is preliminary data.</text>
</comment>
<protein>
    <submittedName>
        <fullName evidence="1">Uncharacterized protein</fullName>
    </submittedName>
</protein>
<organism evidence="1 2">
    <name type="scientific">Neisseria gonorrhoeae 3502</name>
    <dbReference type="NCBI Taxonomy" id="1193404"/>
    <lineage>
        <taxon>Bacteria</taxon>
        <taxon>Pseudomonadati</taxon>
        <taxon>Pseudomonadota</taxon>
        <taxon>Betaproteobacteria</taxon>
        <taxon>Neisseriales</taxon>
        <taxon>Neisseriaceae</taxon>
        <taxon>Neisseria</taxon>
    </lineage>
</organism>
<sequence length="85" mass="9620">MGYTWKGLAKQYGFTDFSPATQDKAAVALILAKKGAMEAILNGDYEQAVMKLGGIWASFPTAPNEYRQHKRSWGFVHNFFRQRGF</sequence>
<dbReference type="InterPro" id="IPR023346">
    <property type="entry name" value="Lysozyme-like_dom_sf"/>
</dbReference>
<dbReference type="EMBL" id="AVBE01000002">
    <property type="protein sequence ID" value="PHJ36052.1"/>
    <property type="molecule type" value="Genomic_DNA"/>
</dbReference>
<accession>A0AA44U9X4</accession>
<dbReference type="Proteomes" id="UP000223296">
    <property type="component" value="Unassembled WGS sequence"/>
</dbReference>
<gene>
    <name evidence="1" type="ORF">N776_04210</name>
</gene>
<proteinExistence type="predicted"/>
<evidence type="ECO:0000313" key="1">
    <source>
        <dbReference type="EMBL" id="PHJ36052.1"/>
    </source>
</evidence>
<name>A0AA44U9X4_NEIGO</name>
<reference evidence="1 2" key="1">
    <citation type="submission" date="2013-08" db="EMBL/GenBank/DDBJ databases">
        <authorList>
            <person name="Trees D."/>
        </authorList>
    </citation>
    <scope>NUCLEOTIDE SEQUENCE [LARGE SCALE GENOMIC DNA]</scope>
    <source>
        <strain evidence="1 2">3502</strain>
    </source>
</reference>
<evidence type="ECO:0000313" key="2">
    <source>
        <dbReference type="Proteomes" id="UP000223296"/>
    </source>
</evidence>
<dbReference type="Gene3D" id="1.10.530.10">
    <property type="match status" value="1"/>
</dbReference>